<dbReference type="InterPro" id="IPR040442">
    <property type="entry name" value="Pyrv_kinase-like_dom_sf"/>
</dbReference>
<sequence length="474" mass="48881">MGASRGQSGAFRGRLHAATCSRMAAHARFGAGKARASAREPVRWARMPADVTHPPPTPGAVLRGRAVSPGFACGPLYALPEADADGEVNPARVRDAPAGAIVAAGDLTPAEVVALDARAPAGLALARGRASGHVAVMAQERGWPLVIALGERLGALAGDALLDGVAGELTPAPDAEALRAFAERRAAWEARRARDAALLPAPARTADGVPVRVSLSVDEIAQLRAVDPAHADGIGLVRTEAMFMTRASTPGEEGQLALYRILLQWAGGRPVTIRTVDPGAGKALPGVADGGLRGVAFGLANPELFRTQLRAMLRAACFGDLTVLLPMLESPEQLAGARALLDQAAAELRQAGRSFGQPRLAMMVETRPAVERIAEFAVDAYAVGLGDLAAAVLGQARDAGDPEPARHPAVAEHVRRVLEHARSAGKPVSLCGAAAVEPELIPTWLRLGVREFCAPAPALAATKAAIAAVDLSAA</sequence>
<dbReference type="InterPro" id="IPR015813">
    <property type="entry name" value="Pyrv/PenolPyrv_kinase-like_dom"/>
</dbReference>
<dbReference type="InterPro" id="IPR036637">
    <property type="entry name" value="Phosphohistidine_dom_sf"/>
</dbReference>
<dbReference type="Pfam" id="PF02896">
    <property type="entry name" value="PEP-utilizers_C"/>
    <property type="match status" value="1"/>
</dbReference>
<protein>
    <recommendedName>
        <fullName evidence="11">Phosphoenolpyruvate--protein phosphotransferase</fullName>
    </recommendedName>
</protein>
<keyword evidence="10" id="KW-1185">Reference proteome</keyword>
<evidence type="ECO:0000259" key="7">
    <source>
        <dbReference type="Pfam" id="PF00391"/>
    </source>
</evidence>
<dbReference type="Pfam" id="PF00391">
    <property type="entry name" value="PEP-utilizers"/>
    <property type="match status" value="1"/>
</dbReference>
<evidence type="ECO:0000256" key="6">
    <source>
        <dbReference type="ARBA" id="ARBA00022842"/>
    </source>
</evidence>
<comment type="caution">
    <text evidence="9">The sequence shown here is derived from an EMBL/GenBank/DDBJ whole genome shotgun (WGS) entry which is preliminary data.</text>
</comment>
<name>A0A2T1HPT4_9HYPH</name>
<evidence type="ECO:0000256" key="2">
    <source>
        <dbReference type="ARBA" id="ARBA00007837"/>
    </source>
</evidence>
<proteinExistence type="inferred from homology"/>
<evidence type="ECO:0000256" key="3">
    <source>
        <dbReference type="ARBA" id="ARBA00022679"/>
    </source>
</evidence>
<dbReference type="Gene3D" id="3.50.30.10">
    <property type="entry name" value="Phosphohistidine domain"/>
    <property type="match status" value="1"/>
</dbReference>
<comment type="cofactor">
    <cofactor evidence="1">
        <name>Mg(2+)</name>
        <dbReference type="ChEBI" id="CHEBI:18420"/>
    </cofactor>
</comment>
<evidence type="ECO:0000256" key="1">
    <source>
        <dbReference type="ARBA" id="ARBA00001946"/>
    </source>
</evidence>
<dbReference type="PRINTS" id="PR01736">
    <property type="entry name" value="PHPHTRNFRASE"/>
</dbReference>
<dbReference type="GO" id="GO:0046872">
    <property type="term" value="F:metal ion binding"/>
    <property type="evidence" value="ECO:0007669"/>
    <property type="project" value="UniProtKB-KW"/>
</dbReference>
<dbReference type="EMBL" id="PVZS01000024">
    <property type="protein sequence ID" value="PSC03519.1"/>
    <property type="molecule type" value="Genomic_DNA"/>
</dbReference>
<evidence type="ECO:0000256" key="5">
    <source>
        <dbReference type="ARBA" id="ARBA00022777"/>
    </source>
</evidence>
<reference evidence="10" key="1">
    <citation type="submission" date="2018-03" db="EMBL/GenBank/DDBJ databases">
        <authorList>
            <person name="Sun L."/>
            <person name="Liu H."/>
            <person name="Chen W."/>
            <person name="Huang K."/>
            <person name="Liu W."/>
            <person name="Gao X."/>
        </authorList>
    </citation>
    <scope>NUCLEOTIDE SEQUENCE [LARGE SCALE GENOMIC DNA]</scope>
    <source>
        <strain evidence="10">SH9</strain>
    </source>
</reference>
<feature type="domain" description="PEP-utilising enzyme C-terminal" evidence="8">
    <location>
        <begin position="195"/>
        <end position="470"/>
    </location>
</feature>
<dbReference type="InterPro" id="IPR008279">
    <property type="entry name" value="PEP-util_enz_mobile_dom"/>
</dbReference>
<dbReference type="PANTHER" id="PTHR46244">
    <property type="entry name" value="PHOSPHOENOLPYRUVATE-PROTEIN PHOSPHOTRANSFERASE"/>
    <property type="match status" value="1"/>
</dbReference>
<accession>A0A2T1HPT4</accession>
<keyword evidence="5" id="KW-0418">Kinase</keyword>
<feature type="domain" description="PEP-utilising enzyme mobile" evidence="7">
    <location>
        <begin position="97"/>
        <end position="153"/>
    </location>
</feature>
<dbReference type="Proteomes" id="UP000239772">
    <property type="component" value="Unassembled WGS sequence"/>
</dbReference>
<evidence type="ECO:0008006" key="11">
    <source>
        <dbReference type="Google" id="ProtNLM"/>
    </source>
</evidence>
<dbReference type="SUPFAM" id="SSF51621">
    <property type="entry name" value="Phosphoenolpyruvate/pyruvate domain"/>
    <property type="match status" value="1"/>
</dbReference>
<keyword evidence="3" id="KW-0808">Transferase</keyword>
<dbReference type="AlphaFoldDB" id="A0A2T1HPT4"/>
<organism evidence="9 10">
    <name type="scientific">Alsobacter soli</name>
    <dbReference type="NCBI Taxonomy" id="2109933"/>
    <lineage>
        <taxon>Bacteria</taxon>
        <taxon>Pseudomonadati</taxon>
        <taxon>Pseudomonadota</taxon>
        <taxon>Alphaproteobacteria</taxon>
        <taxon>Hyphomicrobiales</taxon>
        <taxon>Alsobacteraceae</taxon>
        <taxon>Alsobacter</taxon>
    </lineage>
</organism>
<dbReference type="SUPFAM" id="SSF52009">
    <property type="entry name" value="Phosphohistidine domain"/>
    <property type="match status" value="1"/>
</dbReference>
<dbReference type="InterPro" id="IPR000121">
    <property type="entry name" value="PEP_util_C"/>
</dbReference>
<dbReference type="PANTHER" id="PTHR46244:SF6">
    <property type="entry name" value="PHOSPHOENOLPYRUVATE-PROTEIN PHOSPHOTRANSFERASE"/>
    <property type="match status" value="1"/>
</dbReference>
<dbReference type="InterPro" id="IPR050499">
    <property type="entry name" value="PEP-utilizing_PTS_enzyme"/>
</dbReference>
<evidence type="ECO:0000259" key="8">
    <source>
        <dbReference type="Pfam" id="PF02896"/>
    </source>
</evidence>
<comment type="similarity">
    <text evidence="2">Belongs to the PEP-utilizing enzyme family.</text>
</comment>
<evidence type="ECO:0000256" key="4">
    <source>
        <dbReference type="ARBA" id="ARBA00022723"/>
    </source>
</evidence>
<dbReference type="Gene3D" id="3.20.20.60">
    <property type="entry name" value="Phosphoenolpyruvate-binding domains"/>
    <property type="match status" value="1"/>
</dbReference>
<keyword evidence="6" id="KW-0460">Magnesium</keyword>
<evidence type="ECO:0000313" key="9">
    <source>
        <dbReference type="EMBL" id="PSC03519.1"/>
    </source>
</evidence>
<dbReference type="GO" id="GO:0016301">
    <property type="term" value="F:kinase activity"/>
    <property type="evidence" value="ECO:0007669"/>
    <property type="project" value="UniProtKB-KW"/>
</dbReference>
<keyword evidence="4" id="KW-0479">Metal-binding</keyword>
<gene>
    <name evidence="9" type="ORF">SLNSH_18585</name>
</gene>
<evidence type="ECO:0000313" key="10">
    <source>
        <dbReference type="Proteomes" id="UP000239772"/>
    </source>
</evidence>